<dbReference type="EMBL" id="PIQF01000002">
    <property type="protein sequence ID" value="RUO75830.1"/>
    <property type="molecule type" value="Genomic_DNA"/>
</dbReference>
<proteinExistence type="predicted"/>
<dbReference type="Proteomes" id="UP000287908">
    <property type="component" value="Unassembled WGS sequence"/>
</dbReference>
<dbReference type="OrthoDB" id="6240269at2"/>
<name>A0A432ZD63_9GAMM</name>
<dbReference type="SUPFAM" id="SSF47226">
    <property type="entry name" value="Histidine-containing phosphotransfer domain, HPT domain"/>
    <property type="match status" value="1"/>
</dbReference>
<gene>
    <name evidence="1" type="ORF">CWI81_06795</name>
</gene>
<dbReference type="Gene3D" id="1.20.120.160">
    <property type="entry name" value="HPT domain"/>
    <property type="match status" value="1"/>
</dbReference>
<dbReference type="GO" id="GO:0000160">
    <property type="term" value="P:phosphorelay signal transduction system"/>
    <property type="evidence" value="ECO:0007669"/>
    <property type="project" value="InterPro"/>
</dbReference>
<comment type="caution">
    <text evidence="1">The sequence shown here is derived from an EMBL/GenBank/DDBJ whole genome shotgun (WGS) entry which is preliminary data.</text>
</comment>
<protein>
    <submittedName>
        <fullName evidence="1">Hpt domain-containing protein</fullName>
    </submittedName>
</protein>
<organism evidence="1 2">
    <name type="scientific">Idiomarina seosinensis</name>
    <dbReference type="NCBI Taxonomy" id="281739"/>
    <lineage>
        <taxon>Bacteria</taxon>
        <taxon>Pseudomonadati</taxon>
        <taxon>Pseudomonadota</taxon>
        <taxon>Gammaproteobacteria</taxon>
        <taxon>Alteromonadales</taxon>
        <taxon>Idiomarinaceae</taxon>
        <taxon>Idiomarina</taxon>
    </lineage>
</organism>
<dbReference type="AlphaFoldDB" id="A0A432ZD63"/>
<reference evidence="1 2" key="1">
    <citation type="journal article" date="2011" name="Front. Microbiol.">
        <title>Genomic signatures of strain selection and enhancement in Bacillus atrophaeus var. globigii, a historical biowarfare simulant.</title>
        <authorList>
            <person name="Gibbons H.S."/>
            <person name="Broomall S.M."/>
            <person name="McNew L.A."/>
            <person name="Daligault H."/>
            <person name="Chapman C."/>
            <person name="Bruce D."/>
            <person name="Karavis M."/>
            <person name="Krepps M."/>
            <person name="McGregor P.A."/>
            <person name="Hong C."/>
            <person name="Park K.H."/>
            <person name="Akmal A."/>
            <person name="Feldman A."/>
            <person name="Lin J.S."/>
            <person name="Chang W.E."/>
            <person name="Higgs B.W."/>
            <person name="Demirev P."/>
            <person name="Lindquist J."/>
            <person name="Liem A."/>
            <person name="Fochler E."/>
            <person name="Read T.D."/>
            <person name="Tapia R."/>
            <person name="Johnson S."/>
            <person name="Bishop-Lilly K.A."/>
            <person name="Detter C."/>
            <person name="Han C."/>
            <person name="Sozhamannan S."/>
            <person name="Rosenzweig C.N."/>
            <person name="Skowronski E.W."/>
        </authorList>
    </citation>
    <scope>NUCLEOTIDE SEQUENCE [LARGE SCALE GENOMIC DNA]</scope>
    <source>
        <strain evidence="1 2">CL-SP19</strain>
    </source>
</reference>
<evidence type="ECO:0000313" key="2">
    <source>
        <dbReference type="Proteomes" id="UP000287908"/>
    </source>
</evidence>
<dbReference type="InterPro" id="IPR036641">
    <property type="entry name" value="HPT_dom_sf"/>
</dbReference>
<evidence type="ECO:0000313" key="1">
    <source>
        <dbReference type="EMBL" id="RUO75830.1"/>
    </source>
</evidence>
<accession>A0A432ZD63</accession>
<dbReference type="RefSeq" id="WP_126784557.1">
    <property type="nucleotide sequence ID" value="NZ_PIQF01000002.1"/>
</dbReference>
<keyword evidence="2" id="KW-1185">Reference proteome</keyword>
<sequence length="116" mass="13093">MNTAIDFNQGLRHCDNQLSIFSAVLEQFRQQYKLGLNIQSMLNDAQYAQLQLHTLKGLGATIGAQQLSAGALGAYQNWSTLEPDERQKNLLTLETRLQQVIQQIDLYLNSNLSLKN</sequence>